<evidence type="ECO:0000313" key="10">
    <source>
        <dbReference type="EMBL" id="SMC05785.1"/>
    </source>
</evidence>
<keyword evidence="6 10" id="KW-0808">Transferase</keyword>
<dbReference type="Gene3D" id="3.90.1150.10">
    <property type="entry name" value="Aspartate Aminotransferase, domain 1"/>
    <property type="match status" value="1"/>
</dbReference>
<comment type="cofactor">
    <cofactor evidence="1">
        <name>pyridoxal 5'-phosphate</name>
        <dbReference type="ChEBI" id="CHEBI:597326"/>
    </cofactor>
</comment>
<evidence type="ECO:0000256" key="8">
    <source>
        <dbReference type="ARBA" id="ARBA00022946"/>
    </source>
</evidence>
<dbReference type="InterPro" id="IPR049704">
    <property type="entry name" value="Aminotrans_3_PPA_site"/>
</dbReference>
<dbReference type="CDD" id="cd00610">
    <property type="entry name" value="OAT_like"/>
    <property type="match status" value="1"/>
</dbReference>
<sequence length="457" mass="49858">MTHDASKVAETPVDTGGMDLIERQKRYLVPGISLYYQNPLTIVRGQDRYVYGANGERYLDFFGGILTVSVGHSHPKVVQAIVEQAQQFLHTSTLYLTKPMVDLAERLAQITPGPLSQSFFTTSGTEANETALVMAQLATGNHDIIALRHSYSGRSHMTMGLTGQADWKLAGGGMHLPIRHTHNAYCYRCPFGKTPDMCAIDCAQDLEEFIQTSTSGRIAALIAEPIQGVGGFITPPVGFFEKTVEITRRHGGLFIDDEVQTGFGRTGKPFGIEHYGVTPDIMTFAKGLANGMPIGATIATPEVAQSYRGPTISTFGGNPVSMQAALATLRVIDEEHLVENARDVGTILRTGLEDLSDQYPVLGDVRGMGLMQGIEIVRENKIPAPELASSIHELARQEGLLLGLGGLYHNVLRIAPPLSVTRTEVQDALLLLKTSLKHLTEQYPQLKSLPPTRIHYR</sequence>
<evidence type="ECO:0000256" key="2">
    <source>
        <dbReference type="ARBA" id="ARBA00008954"/>
    </source>
</evidence>
<dbReference type="EMBL" id="FWWY01000001">
    <property type="protein sequence ID" value="SMC05785.1"/>
    <property type="molecule type" value="Genomic_DNA"/>
</dbReference>
<dbReference type="PIRSF" id="PIRSF000521">
    <property type="entry name" value="Transaminase_4ab_Lys_Orn"/>
    <property type="match status" value="1"/>
</dbReference>
<dbReference type="EC" id="2.6.1.44" evidence="4"/>
<comment type="subunit">
    <text evidence="3">Homotetramer.</text>
</comment>
<evidence type="ECO:0000256" key="9">
    <source>
        <dbReference type="RuleBase" id="RU003560"/>
    </source>
</evidence>
<dbReference type="InterPro" id="IPR005814">
    <property type="entry name" value="Aminotrans_3"/>
</dbReference>
<dbReference type="InterPro" id="IPR015421">
    <property type="entry name" value="PyrdxlP-dep_Trfase_major"/>
</dbReference>
<dbReference type="PANTHER" id="PTHR45688">
    <property type="match status" value="1"/>
</dbReference>
<evidence type="ECO:0000256" key="7">
    <source>
        <dbReference type="ARBA" id="ARBA00022898"/>
    </source>
</evidence>
<evidence type="ECO:0000256" key="3">
    <source>
        <dbReference type="ARBA" id="ARBA00011881"/>
    </source>
</evidence>
<dbReference type="InterPro" id="IPR015422">
    <property type="entry name" value="PyrdxlP-dep_Trfase_small"/>
</dbReference>
<evidence type="ECO:0000256" key="6">
    <source>
        <dbReference type="ARBA" id="ARBA00022679"/>
    </source>
</evidence>
<dbReference type="PROSITE" id="PS00600">
    <property type="entry name" value="AA_TRANSFER_CLASS_3"/>
    <property type="match status" value="1"/>
</dbReference>
<keyword evidence="5 10" id="KW-0032">Aminotransferase</keyword>
<name>A0A1W1WHQ2_SULTA</name>
<dbReference type="GO" id="GO:0008453">
    <property type="term" value="F:alanine-glyoxylate transaminase activity"/>
    <property type="evidence" value="ECO:0007669"/>
    <property type="project" value="UniProtKB-EC"/>
</dbReference>
<comment type="similarity">
    <text evidence="2 9">Belongs to the class-III pyridoxal-phosphate-dependent aminotransferase family.</text>
</comment>
<dbReference type="GO" id="GO:0030170">
    <property type="term" value="F:pyridoxal phosphate binding"/>
    <property type="evidence" value="ECO:0007669"/>
    <property type="project" value="InterPro"/>
</dbReference>
<dbReference type="Gene3D" id="3.40.640.10">
    <property type="entry name" value="Type I PLP-dependent aspartate aminotransferase-like (Major domain)"/>
    <property type="match status" value="1"/>
</dbReference>
<evidence type="ECO:0000256" key="4">
    <source>
        <dbReference type="ARBA" id="ARBA00013049"/>
    </source>
</evidence>
<dbReference type="SUPFAM" id="SSF53383">
    <property type="entry name" value="PLP-dependent transferases"/>
    <property type="match status" value="1"/>
</dbReference>
<proteinExistence type="inferred from homology"/>
<keyword evidence="7 9" id="KW-0663">Pyridoxal phosphate</keyword>
<dbReference type="Proteomes" id="UP000192660">
    <property type="component" value="Unassembled WGS sequence"/>
</dbReference>
<dbReference type="Pfam" id="PF00202">
    <property type="entry name" value="Aminotran_3"/>
    <property type="match status" value="1"/>
</dbReference>
<dbReference type="STRING" id="28034.BFX07_12840"/>
<keyword evidence="8" id="KW-0809">Transit peptide</keyword>
<evidence type="ECO:0000256" key="1">
    <source>
        <dbReference type="ARBA" id="ARBA00001933"/>
    </source>
</evidence>
<dbReference type="InterPro" id="IPR015424">
    <property type="entry name" value="PyrdxlP-dep_Trfase"/>
</dbReference>
<accession>A0A1W1WHQ2</accession>
<evidence type="ECO:0000256" key="5">
    <source>
        <dbReference type="ARBA" id="ARBA00022576"/>
    </source>
</evidence>
<dbReference type="RefSeq" id="WP_020373614.1">
    <property type="nucleotide sequence ID" value="NZ_FWWY01000001.1"/>
</dbReference>
<dbReference type="FunFam" id="3.40.640.10:FF:000004">
    <property type="entry name" value="Acetylornithine aminotransferase"/>
    <property type="match status" value="1"/>
</dbReference>
<protein>
    <recommendedName>
        <fullName evidence="4">alanine--glyoxylate transaminase</fullName>
        <ecNumber evidence="4">2.6.1.44</ecNumber>
    </recommendedName>
</protein>
<keyword evidence="11" id="KW-1185">Reference proteome</keyword>
<dbReference type="PANTHER" id="PTHR45688:SF3">
    <property type="entry name" value="ALANINE--GLYOXYLATE AMINOTRANSFERASE 2, MITOCHONDRIAL"/>
    <property type="match status" value="1"/>
</dbReference>
<reference evidence="11" key="1">
    <citation type="submission" date="2017-04" db="EMBL/GenBank/DDBJ databases">
        <authorList>
            <person name="Varghese N."/>
            <person name="Submissions S."/>
        </authorList>
    </citation>
    <scope>NUCLEOTIDE SEQUENCE [LARGE SCALE GENOMIC DNA]</scope>
    <source>
        <strain evidence="11">DSM 9293</strain>
    </source>
</reference>
<gene>
    <name evidence="10" type="ORF">SAMN00768000_2450</name>
</gene>
<organism evidence="10 11">
    <name type="scientific">Sulfobacillus thermosulfidooxidans (strain DSM 9293 / VKM B-1269 / AT-1)</name>
    <dbReference type="NCBI Taxonomy" id="929705"/>
    <lineage>
        <taxon>Bacteria</taxon>
        <taxon>Bacillati</taxon>
        <taxon>Bacillota</taxon>
        <taxon>Clostridia</taxon>
        <taxon>Eubacteriales</taxon>
        <taxon>Clostridiales Family XVII. Incertae Sedis</taxon>
        <taxon>Sulfobacillus</taxon>
    </lineage>
</organism>
<evidence type="ECO:0000313" key="11">
    <source>
        <dbReference type="Proteomes" id="UP000192660"/>
    </source>
</evidence>
<dbReference type="AlphaFoldDB" id="A0A1W1WHQ2"/>